<dbReference type="EMBL" id="JAJGNA010000001">
    <property type="protein sequence ID" value="MCC4307097.1"/>
    <property type="molecule type" value="Genomic_DNA"/>
</dbReference>
<proteinExistence type="predicted"/>
<reference evidence="2" key="1">
    <citation type="submission" date="2021-10" db="EMBL/GenBank/DDBJ databases">
        <title>The diversity and Nitrogen Metabolism of Culturable Nitrate-Utilizing Bacteria Within the Oxygen Minimum Zone of the Changjiang (Yangtze River)Estuary.</title>
        <authorList>
            <person name="Zhang D."/>
            <person name="Zheng J."/>
            <person name="Liu S."/>
            <person name="He W."/>
        </authorList>
    </citation>
    <scope>NUCLEOTIDE SEQUENCE</scope>
    <source>
        <strain evidence="2">FXH-223</strain>
    </source>
</reference>
<keyword evidence="3" id="KW-1185">Reference proteome</keyword>
<sequence length="150" mass="17194">MAYVWAAERHVAVCQHYHVALFLNKDAYYGLGRYPSMAPGWYPPVEAGPGLAHCIVRAWAHALRLHIRDVLGCVYFATKGVYHLDRNSQRWGDQFLAAFERVRYLAKARTKEYGTNYRCFGSSRTPPRSEEGIRALLPPRFMEDEGSTQL</sequence>
<gene>
    <name evidence="2" type="ORF">LL252_00815</name>
</gene>
<feature type="domain" description="YagK/YfjJ C-terminal" evidence="1">
    <location>
        <begin position="2"/>
        <end position="123"/>
    </location>
</feature>
<dbReference type="AlphaFoldDB" id="A0A9Q3YKT5"/>
<accession>A0A9Q3YKT5</accession>
<dbReference type="Pfam" id="PF11726">
    <property type="entry name" value="YagK_YfjJ_C"/>
    <property type="match status" value="1"/>
</dbReference>
<dbReference type="Proteomes" id="UP001108027">
    <property type="component" value="Unassembled WGS sequence"/>
</dbReference>
<evidence type="ECO:0000313" key="3">
    <source>
        <dbReference type="Proteomes" id="UP001108027"/>
    </source>
</evidence>
<protein>
    <submittedName>
        <fullName evidence="2">Inovirus Gp2 family protein</fullName>
    </submittedName>
</protein>
<dbReference type="RefSeq" id="WP_410170364.1">
    <property type="nucleotide sequence ID" value="NZ_JAJGNA010000001.1"/>
</dbReference>
<dbReference type="InterPro" id="IPR057271">
    <property type="entry name" value="YagK_YfjJ_C"/>
</dbReference>
<organism evidence="2 3">
    <name type="scientific">Alloalcanivorax marinus</name>
    <dbReference type="NCBI Taxonomy" id="1177169"/>
    <lineage>
        <taxon>Bacteria</taxon>
        <taxon>Pseudomonadati</taxon>
        <taxon>Pseudomonadota</taxon>
        <taxon>Gammaproteobacteria</taxon>
        <taxon>Oceanospirillales</taxon>
        <taxon>Alcanivoracaceae</taxon>
        <taxon>Alloalcanivorax</taxon>
    </lineage>
</organism>
<evidence type="ECO:0000259" key="1">
    <source>
        <dbReference type="Pfam" id="PF11726"/>
    </source>
</evidence>
<name>A0A9Q3YKT5_9GAMM</name>
<comment type="caution">
    <text evidence="2">The sequence shown here is derived from an EMBL/GenBank/DDBJ whole genome shotgun (WGS) entry which is preliminary data.</text>
</comment>
<evidence type="ECO:0000313" key="2">
    <source>
        <dbReference type="EMBL" id="MCC4307097.1"/>
    </source>
</evidence>